<evidence type="ECO:0000256" key="1">
    <source>
        <dbReference type="SAM" id="MobiDB-lite"/>
    </source>
</evidence>
<protein>
    <submittedName>
        <fullName evidence="2">Uncharacterized protein</fullName>
    </submittedName>
</protein>
<feature type="region of interest" description="Disordered" evidence="1">
    <location>
        <begin position="75"/>
        <end position="101"/>
    </location>
</feature>
<organism evidence="2 3">
    <name type="scientific">Callosobruchus maculatus</name>
    <name type="common">Southern cowpea weevil</name>
    <name type="synonym">Pulse bruchid</name>
    <dbReference type="NCBI Taxonomy" id="64391"/>
    <lineage>
        <taxon>Eukaryota</taxon>
        <taxon>Metazoa</taxon>
        <taxon>Ecdysozoa</taxon>
        <taxon>Arthropoda</taxon>
        <taxon>Hexapoda</taxon>
        <taxon>Insecta</taxon>
        <taxon>Pterygota</taxon>
        <taxon>Neoptera</taxon>
        <taxon>Endopterygota</taxon>
        <taxon>Coleoptera</taxon>
        <taxon>Polyphaga</taxon>
        <taxon>Cucujiformia</taxon>
        <taxon>Chrysomeloidea</taxon>
        <taxon>Chrysomelidae</taxon>
        <taxon>Bruchinae</taxon>
        <taxon>Bruchini</taxon>
        <taxon>Callosobruchus</taxon>
    </lineage>
</organism>
<dbReference type="Proteomes" id="UP000410492">
    <property type="component" value="Unassembled WGS sequence"/>
</dbReference>
<sequence length="106" mass="11817">MEIDVTPGVGEADSSKVTPQCDDSGCDPTTYQVRDASPNAKKNIKHALRQQAKRRRKNTILANNTQSVPRIIVKPLPPQNEEPAPVCSGRTPTMRERPFQNTFIYV</sequence>
<dbReference type="EMBL" id="CAACVG010007606">
    <property type="protein sequence ID" value="VEN46273.1"/>
    <property type="molecule type" value="Genomic_DNA"/>
</dbReference>
<proteinExistence type="predicted"/>
<gene>
    <name evidence="2" type="ORF">CALMAC_LOCUS8422</name>
</gene>
<dbReference type="AlphaFoldDB" id="A0A653CEU2"/>
<accession>A0A653CEU2</accession>
<reference evidence="2 3" key="1">
    <citation type="submission" date="2019-01" db="EMBL/GenBank/DDBJ databases">
        <authorList>
            <person name="Sayadi A."/>
        </authorList>
    </citation>
    <scope>NUCLEOTIDE SEQUENCE [LARGE SCALE GENOMIC DNA]</scope>
</reference>
<evidence type="ECO:0000313" key="2">
    <source>
        <dbReference type="EMBL" id="VEN46273.1"/>
    </source>
</evidence>
<feature type="region of interest" description="Disordered" evidence="1">
    <location>
        <begin position="1"/>
        <end position="25"/>
    </location>
</feature>
<keyword evidence="3" id="KW-1185">Reference proteome</keyword>
<evidence type="ECO:0000313" key="3">
    <source>
        <dbReference type="Proteomes" id="UP000410492"/>
    </source>
</evidence>
<name>A0A653CEU2_CALMS</name>